<evidence type="ECO:0000313" key="4">
    <source>
        <dbReference type="Proteomes" id="UP000216446"/>
    </source>
</evidence>
<evidence type="ECO:0000259" key="2">
    <source>
        <dbReference type="Pfam" id="PF02517"/>
    </source>
</evidence>
<feature type="signal peptide" evidence="1">
    <location>
        <begin position="1"/>
        <end position="19"/>
    </location>
</feature>
<reference evidence="3 4" key="1">
    <citation type="submission" date="2016-11" db="EMBL/GenBank/DDBJ databases">
        <title>Study of marine rhodopsin-containing bacteria.</title>
        <authorList>
            <person name="Yoshizawa S."/>
            <person name="Kumagai Y."/>
            <person name="Kogure K."/>
        </authorList>
    </citation>
    <scope>NUCLEOTIDE SEQUENCE [LARGE SCALE GENOMIC DNA]</scope>
    <source>
        <strain evidence="3 4">SG-29</strain>
    </source>
</reference>
<dbReference type="EMBL" id="MQWB01000001">
    <property type="protein sequence ID" value="OZC03404.1"/>
    <property type="molecule type" value="Genomic_DNA"/>
</dbReference>
<sequence>MTRLAAVLLLLAPLAAPLAQPGDWLAPEAPPMTLSLRIPINPAPGQPTITPRQWAEMGAVALTGVGHLAASEAGLSAAYIPVVIGGWGGYVGYRGVTDEDFFRDLGFTSENLGPAFRDASILAGVATAGMVAIGAAQGTLRLEADMLPLLVLYPAWGLTQQMLVQGMVTRHLSDGGLSPYLVTPIAAAAFGSVHVPNWELTAATTGLGLAYAGLYQKHENLWPLGIYHGVLGAEFYVWVLGRNPWEEMFGGEAP</sequence>
<evidence type="ECO:0000256" key="1">
    <source>
        <dbReference type="SAM" id="SignalP"/>
    </source>
</evidence>
<keyword evidence="1" id="KW-0732">Signal</keyword>
<dbReference type="AlphaFoldDB" id="A0A259U0Q3"/>
<gene>
    <name evidence="3" type="ORF">BSZ36_10675</name>
</gene>
<dbReference type="Proteomes" id="UP000216446">
    <property type="component" value="Unassembled WGS sequence"/>
</dbReference>
<dbReference type="OrthoDB" id="1115671at2"/>
<keyword evidence="4" id="KW-1185">Reference proteome</keyword>
<accession>A0A259U0Q3</accession>
<dbReference type="InterPro" id="IPR003675">
    <property type="entry name" value="Rce1/LyrA-like_dom"/>
</dbReference>
<dbReference type="GO" id="GO:0080120">
    <property type="term" value="P:CAAX-box protein maturation"/>
    <property type="evidence" value="ECO:0007669"/>
    <property type="project" value="UniProtKB-ARBA"/>
</dbReference>
<dbReference type="InParanoid" id="A0A259U0Q3"/>
<dbReference type="Pfam" id="PF02517">
    <property type="entry name" value="Rce1-like"/>
    <property type="match status" value="1"/>
</dbReference>
<protein>
    <recommendedName>
        <fullName evidence="2">CAAX prenyl protease 2/Lysostaphin resistance protein A-like domain-containing protein</fullName>
    </recommendedName>
</protein>
<dbReference type="GO" id="GO:0004175">
    <property type="term" value="F:endopeptidase activity"/>
    <property type="evidence" value="ECO:0007669"/>
    <property type="project" value="UniProtKB-ARBA"/>
</dbReference>
<feature type="chain" id="PRO_5012989118" description="CAAX prenyl protease 2/Lysostaphin resistance protein A-like domain-containing protein" evidence="1">
    <location>
        <begin position="20"/>
        <end position="254"/>
    </location>
</feature>
<comment type="caution">
    <text evidence="3">The sequence shown here is derived from an EMBL/GenBank/DDBJ whole genome shotgun (WGS) entry which is preliminary data.</text>
</comment>
<organism evidence="3 4">
    <name type="scientific">Rubricoccus marinus</name>
    <dbReference type="NCBI Taxonomy" id="716817"/>
    <lineage>
        <taxon>Bacteria</taxon>
        <taxon>Pseudomonadati</taxon>
        <taxon>Rhodothermota</taxon>
        <taxon>Rhodothermia</taxon>
        <taxon>Rhodothermales</taxon>
        <taxon>Rubricoccaceae</taxon>
        <taxon>Rubricoccus</taxon>
    </lineage>
</organism>
<dbReference type="RefSeq" id="WP_094548727.1">
    <property type="nucleotide sequence ID" value="NZ_MQWB01000001.1"/>
</dbReference>
<feature type="domain" description="CAAX prenyl protease 2/Lysostaphin resistance protein A-like" evidence="2">
    <location>
        <begin position="146"/>
        <end position="230"/>
    </location>
</feature>
<evidence type="ECO:0000313" key="3">
    <source>
        <dbReference type="EMBL" id="OZC03404.1"/>
    </source>
</evidence>
<proteinExistence type="predicted"/>
<name>A0A259U0Q3_9BACT</name>